<dbReference type="Proteomes" id="UP001211015">
    <property type="component" value="Unassembled WGS sequence"/>
</dbReference>
<evidence type="ECO:0000313" key="4">
    <source>
        <dbReference type="EMBL" id="MDB8745113.1"/>
    </source>
</evidence>
<protein>
    <submittedName>
        <fullName evidence="4">SDR family oxidoreductase</fullName>
    </submittedName>
</protein>
<dbReference type="AlphaFoldDB" id="A0AAW6E5S3"/>
<dbReference type="InterPro" id="IPR051122">
    <property type="entry name" value="SDR_DHRS6-like"/>
</dbReference>
<evidence type="ECO:0000256" key="1">
    <source>
        <dbReference type="ARBA" id="ARBA00006484"/>
    </source>
</evidence>
<dbReference type="PANTHER" id="PTHR43477:SF1">
    <property type="entry name" value="DIHYDROANTICAPSIN 7-DEHYDROGENASE"/>
    <property type="match status" value="1"/>
</dbReference>
<dbReference type="GO" id="GO:0016491">
    <property type="term" value="F:oxidoreductase activity"/>
    <property type="evidence" value="ECO:0007669"/>
    <property type="project" value="UniProtKB-KW"/>
</dbReference>
<dbReference type="RefSeq" id="WP_147621046.1">
    <property type="nucleotide sequence ID" value="NZ_DAWEQM010000006.1"/>
</dbReference>
<dbReference type="Gene3D" id="3.40.50.720">
    <property type="entry name" value="NAD(P)-binding Rossmann-like Domain"/>
    <property type="match status" value="1"/>
</dbReference>
<evidence type="ECO:0000256" key="2">
    <source>
        <dbReference type="ARBA" id="ARBA00023002"/>
    </source>
</evidence>
<comment type="similarity">
    <text evidence="1">Belongs to the short-chain dehydrogenases/reductases (SDR) family.</text>
</comment>
<accession>A0AAW6E5S3</accession>
<evidence type="ECO:0000313" key="3">
    <source>
        <dbReference type="EMBL" id="MCQ5153264.1"/>
    </source>
</evidence>
<dbReference type="InterPro" id="IPR002347">
    <property type="entry name" value="SDR_fam"/>
</dbReference>
<evidence type="ECO:0000313" key="5">
    <source>
        <dbReference type="Proteomes" id="UP001211015"/>
    </source>
</evidence>
<dbReference type="InterPro" id="IPR036291">
    <property type="entry name" value="NAD(P)-bd_dom_sf"/>
</dbReference>
<dbReference type="InterPro" id="IPR020904">
    <property type="entry name" value="Sc_DH/Rdtase_CS"/>
</dbReference>
<comment type="caution">
    <text evidence="4">The sequence shown here is derived from an EMBL/GenBank/DDBJ whole genome shotgun (WGS) entry which is preliminary data.</text>
</comment>
<dbReference type="EMBL" id="JANGCN010000016">
    <property type="protein sequence ID" value="MCQ5153264.1"/>
    <property type="molecule type" value="Genomic_DNA"/>
</dbReference>
<dbReference type="PRINTS" id="PR00081">
    <property type="entry name" value="GDHRDH"/>
</dbReference>
<dbReference type="EMBL" id="JAQMLV010000010">
    <property type="protein sequence ID" value="MDB8745113.1"/>
    <property type="molecule type" value="Genomic_DNA"/>
</dbReference>
<sequence length="249" mass="27358">MNAVVIGAAKPGYAEAITRKLIKNGFKVIGTYDTEFEENATKLSKEFSSEKLTLKSLDLSSRNDLKSFVDDIVDPIDAFVFAQFYFDMENPDDFNHEIWDKSIAINLTAPNYLIHELKNKMNAGSSIVILTSTEGFRGSYGASAYAATKAAIHNLVKTLANNLGKRGIRINALPAGWIGGEMDTDEIFNKSRSMTPLGRLGTDEEIANVTCFLLSKESSFVNGTTIVADGGYLCSDPLSKYEFEDTFGR</sequence>
<dbReference type="Pfam" id="PF13561">
    <property type="entry name" value="adh_short_C2"/>
    <property type="match status" value="1"/>
</dbReference>
<reference evidence="4" key="2">
    <citation type="submission" date="2023-01" db="EMBL/GenBank/DDBJ databases">
        <title>Human gut microbiome strain richness.</title>
        <authorList>
            <person name="Chen-Liaw A."/>
        </authorList>
    </citation>
    <scope>NUCLEOTIDE SEQUENCE</scope>
    <source>
        <strain evidence="4">1001275st1_F4_1001275B_160808</strain>
    </source>
</reference>
<dbReference type="Proteomes" id="UP001206236">
    <property type="component" value="Unassembled WGS sequence"/>
</dbReference>
<reference evidence="3" key="1">
    <citation type="submission" date="2022-06" db="EMBL/GenBank/DDBJ databases">
        <title>Isolation of gut microbiota from human fecal samples.</title>
        <authorList>
            <person name="Pamer E.G."/>
            <person name="Barat B."/>
            <person name="Waligurski E."/>
            <person name="Medina S."/>
            <person name="Paddock L."/>
            <person name="Mostad J."/>
        </authorList>
    </citation>
    <scope>NUCLEOTIDE SEQUENCE</scope>
    <source>
        <strain evidence="3">DFI.5.57</strain>
    </source>
</reference>
<name>A0AAW6E5S3_9FIRM</name>
<gene>
    <name evidence="3" type="ORF">NE632_08065</name>
    <name evidence="4" type="ORF">PNU62_08810</name>
</gene>
<dbReference type="SUPFAM" id="SSF51735">
    <property type="entry name" value="NAD(P)-binding Rossmann-fold domains"/>
    <property type="match status" value="1"/>
</dbReference>
<proteinExistence type="inferred from homology"/>
<organism evidence="4 5">
    <name type="scientific">Ruminococcus bicirculans</name>
    <name type="common">ex Wegman et al. 2014</name>
    <dbReference type="NCBI Taxonomy" id="1160721"/>
    <lineage>
        <taxon>Bacteria</taxon>
        <taxon>Bacillati</taxon>
        <taxon>Bacillota</taxon>
        <taxon>Clostridia</taxon>
        <taxon>Eubacteriales</taxon>
        <taxon>Oscillospiraceae</taxon>
        <taxon>Ruminococcus</taxon>
    </lineage>
</organism>
<keyword evidence="2" id="KW-0560">Oxidoreductase</keyword>
<dbReference type="PANTHER" id="PTHR43477">
    <property type="entry name" value="DIHYDROANTICAPSIN 7-DEHYDROGENASE"/>
    <property type="match status" value="1"/>
</dbReference>
<dbReference type="PROSITE" id="PS00061">
    <property type="entry name" value="ADH_SHORT"/>
    <property type="match status" value="1"/>
</dbReference>